<dbReference type="EMBL" id="JANBPU010000067">
    <property type="protein sequence ID" value="KAJ1917604.1"/>
    <property type="molecule type" value="Genomic_DNA"/>
</dbReference>
<organism evidence="10 11">
    <name type="scientific">Mycoemilia scoparia</name>
    <dbReference type="NCBI Taxonomy" id="417184"/>
    <lineage>
        <taxon>Eukaryota</taxon>
        <taxon>Fungi</taxon>
        <taxon>Fungi incertae sedis</taxon>
        <taxon>Zoopagomycota</taxon>
        <taxon>Kickxellomycotina</taxon>
        <taxon>Kickxellomycetes</taxon>
        <taxon>Kickxellales</taxon>
        <taxon>Kickxellaceae</taxon>
        <taxon>Mycoemilia</taxon>
    </lineage>
</organism>
<dbReference type="CDD" id="cd07940">
    <property type="entry name" value="DRE_TIM_IPMS"/>
    <property type="match status" value="1"/>
</dbReference>
<dbReference type="PANTHER" id="PTHR10277">
    <property type="entry name" value="HOMOCITRATE SYNTHASE-RELATED"/>
    <property type="match status" value="1"/>
</dbReference>
<comment type="similarity">
    <text evidence="2">Belongs to the alpha-IPM synthase/homocitrate synthase family. LeuA type 1 subfamily.</text>
</comment>
<evidence type="ECO:0000256" key="1">
    <source>
        <dbReference type="ARBA" id="ARBA00004689"/>
    </source>
</evidence>
<accession>A0A9W7ZVT3</accession>
<dbReference type="InterPro" id="IPR013785">
    <property type="entry name" value="Aldolase_TIM"/>
</dbReference>
<protein>
    <recommendedName>
        <fullName evidence="3">2-isopropylmalate synthase</fullName>
        <ecNumber evidence="3">2.3.3.13</ecNumber>
    </recommendedName>
</protein>
<dbReference type="NCBIfam" id="NF002086">
    <property type="entry name" value="PRK00915.1-3"/>
    <property type="match status" value="1"/>
</dbReference>
<evidence type="ECO:0000313" key="11">
    <source>
        <dbReference type="Proteomes" id="UP001150538"/>
    </source>
</evidence>
<dbReference type="AlphaFoldDB" id="A0A9W7ZVT3"/>
<dbReference type="InterPro" id="IPR050073">
    <property type="entry name" value="2-IPM_HCS-like"/>
</dbReference>
<dbReference type="PROSITE" id="PS00816">
    <property type="entry name" value="AIPM_HOMOCIT_SYNTH_2"/>
    <property type="match status" value="1"/>
</dbReference>
<evidence type="ECO:0000256" key="5">
    <source>
        <dbReference type="ARBA" id="ARBA00022605"/>
    </source>
</evidence>
<feature type="domain" description="Pyruvate carboxyltransferase" evidence="9">
    <location>
        <begin position="84"/>
        <end position="360"/>
    </location>
</feature>
<dbReference type="InterPro" id="IPR054691">
    <property type="entry name" value="LeuA/HCS_post-cat"/>
</dbReference>
<dbReference type="InterPro" id="IPR002034">
    <property type="entry name" value="AIPM/Hcit_synth_CS"/>
</dbReference>
<proteinExistence type="inferred from homology"/>
<dbReference type="SMART" id="SM00917">
    <property type="entry name" value="LeuA_dimer"/>
    <property type="match status" value="1"/>
</dbReference>
<dbReference type="PROSITE" id="PS00815">
    <property type="entry name" value="AIPM_HOMOCIT_SYNTH_1"/>
    <property type="match status" value="1"/>
</dbReference>
<dbReference type="FunFam" id="1.10.238.260:FF:000001">
    <property type="entry name" value="2-isopropylmalate synthase"/>
    <property type="match status" value="1"/>
</dbReference>
<dbReference type="Gene3D" id="1.10.238.260">
    <property type="match status" value="1"/>
</dbReference>
<dbReference type="InterPro" id="IPR036230">
    <property type="entry name" value="LeuA_allosteric_dom_sf"/>
</dbReference>
<evidence type="ECO:0000256" key="3">
    <source>
        <dbReference type="ARBA" id="ARBA00012973"/>
    </source>
</evidence>
<keyword evidence="11" id="KW-1185">Reference proteome</keyword>
<keyword evidence="4" id="KW-0432">Leucine biosynthesis</keyword>
<evidence type="ECO:0000256" key="2">
    <source>
        <dbReference type="ARBA" id="ARBA00009396"/>
    </source>
</evidence>
<dbReference type="Pfam" id="PF08502">
    <property type="entry name" value="LeuA_dimer"/>
    <property type="match status" value="1"/>
</dbReference>
<keyword evidence="10" id="KW-0012">Acyltransferase</keyword>
<dbReference type="GO" id="GO:0003852">
    <property type="term" value="F:2-isopropylmalate synthase activity"/>
    <property type="evidence" value="ECO:0007669"/>
    <property type="project" value="UniProtKB-EC"/>
</dbReference>
<dbReference type="Gene3D" id="3.20.20.70">
    <property type="entry name" value="Aldolase class I"/>
    <property type="match status" value="1"/>
</dbReference>
<comment type="pathway">
    <text evidence="1">Amino-acid biosynthesis; L-leucine biosynthesis; L-leucine from 3-methyl-2-oxobutanoate: step 1/4.</text>
</comment>
<dbReference type="EC" id="2.3.3.13" evidence="3"/>
<keyword evidence="6 10" id="KW-0808">Transferase</keyword>
<dbReference type="SUPFAM" id="SSF51569">
    <property type="entry name" value="Aldolase"/>
    <property type="match status" value="1"/>
</dbReference>
<dbReference type="OrthoDB" id="2015253at2759"/>
<sequence length="673" mass="72034">MQHLSRPVFQKLSSFAGSSAAATTTTTTTAKTSRSYSNLASKTSSVFSAINQARNTTFRSNSPTLARTMATVSSNQNSDNKRKLIVFDTTLRDGEQSPGVTLNTEEKIAIARELSKLGVDVIEAGFPQASPGDFQAVRRIAEEVGPMMEGREHIGSPTTICGLARCVEGDIRRAYEAVKAAPKHRIHTFLATSDIHLKHKLKISREDCIERAVKMVTLCKSLVGDVGDVEFSPEDAGRSDPEFLYEILGRVIEAGATTLNIPDTVGYRTPSQYGELIRKLRKNTPGSQDVIWSTHCHNDLGMATSNTLAGIENGATQVEVTVNGIGERAGNTSLEEVVMSVHTHRSVYPVYHTINTKMFVPISRMVSDMTGMVVQPNKPIVGRNAFLHQSGIHQDGVIKNPETYEIMNPADVGVTTSNISLGKLSGRNAVRQRLNELGYTGSSLSDDLLKIAFARFKEVADHKKTPVTDQDLHAIISESRSKMMGKGTVTSGLSAVPNDSDAIPSAAASKLSQVDASSSDVTTAQSSETSTGRYQLLHMQIMAGSKVIPTATIAIRDSESGQIIEEAASAQGGPIEAIFGAIQRVAGVECTLSAYDVAATSQGSDSLGKVSVRISPVSREGEKEVHSFSGLGADTDILSASAYAYISAINRMIKYYGDAEAARSTPGARSVQV</sequence>
<dbReference type="HAMAP" id="MF_01025">
    <property type="entry name" value="LeuA_type1"/>
    <property type="match status" value="1"/>
</dbReference>
<evidence type="ECO:0000313" key="10">
    <source>
        <dbReference type="EMBL" id="KAJ1917604.1"/>
    </source>
</evidence>
<evidence type="ECO:0000256" key="6">
    <source>
        <dbReference type="ARBA" id="ARBA00022679"/>
    </source>
</evidence>
<keyword evidence="7" id="KW-0479">Metal-binding</keyword>
<dbReference type="Pfam" id="PF00682">
    <property type="entry name" value="HMGL-like"/>
    <property type="match status" value="1"/>
</dbReference>
<dbReference type="GO" id="GO:0009098">
    <property type="term" value="P:L-leucine biosynthetic process"/>
    <property type="evidence" value="ECO:0007669"/>
    <property type="project" value="UniProtKB-KW"/>
</dbReference>
<evidence type="ECO:0000256" key="7">
    <source>
        <dbReference type="ARBA" id="ARBA00022723"/>
    </source>
</evidence>
<dbReference type="GO" id="GO:0010177">
    <property type="term" value="F:methylthioalkylmalate synthase activity"/>
    <property type="evidence" value="ECO:0007669"/>
    <property type="project" value="UniProtKB-ARBA"/>
</dbReference>
<keyword evidence="8" id="KW-0100">Branched-chain amino acid biosynthesis</keyword>
<dbReference type="InterPro" id="IPR005671">
    <property type="entry name" value="LeuA_bact_synth"/>
</dbReference>
<gene>
    <name evidence="10" type="primary">LEU4</name>
    <name evidence="10" type="ORF">H4219_003118</name>
</gene>
<comment type="caution">
    <text evidence="10">The sequence shown here is derived from an EMBL/GenBank/DDBJ whole genome shotgun (WGS) entry which is preliminary data.</text>
</comment>
<dbReference type="GO" id="GO:0046872">
    <property type="term" value="F:metal ion binding"/>
    <property type="evidence" value="ECO:0007669"/>
    <property type="project" value="UniProtKB-KW"/>
</dbReference>
<dbReference type="InterPro" id="IPR013709">
    <property type="entry name" value="2-isopropylmalate_synth_dimer"/>
</dbReference>
<evidence type="ECO:0000256" key="8">
    <source>
        <dbReference type="ARBA" id="ARBA00023304"/>
    </source>
</evidence>
<reference evidence="10" key="1">
    <citation type="submission" date="2022-07" db="EMBL/GenBank/DDBJ databases">
        <title>Phylogenomic reconstructions and comparative analyses of Kickxellomycotina fungi.</title>
        <authorList>
            <person name="Reynolds N.K."/>
            <person name="Stajich J.E."/>
            <person name="Barry K."/>
            <person name="Grigoriev I.V."/>
            <person name="Crous P."/>
            <person name="Smith M.E."/>
        </authorList>
    </citation>
    <scope>NUCLEOTIDE SEQUENCE</scope>
    <source>
        <strain evidence="10">NBRC 100468</strain>
    </source>
</reference>
<dbReference type="FunFam" id="3.20.20.70:FF:000010">
    <property type="entry name" value="2-isopropylmalate synthase"/>
    <property type="match status" value="1"/>
</dbReference>
<keyword evidence="5" id="KW-0028">Amino-acid biosynthesis</keyword>
<dbReference type="PROSITE" id="PS50991">
    <property type="entry name" value="PYR_CT"/>
    <property type="match status" value="1"/>
</dbReference>
<evidence type="ECO:0000256" key="4">
    <source>
        <dbReference type="ARBA" id="ARBA00022430"/>
    </source>
</evidence>
<dbReference type="InterPro" id="IPR000891">
    <property type="entry name" value="PYR_CT"/>
</dbReference>
<evidence type="ECO:0000259" key="9">
    <source>
        <dbReference type="PROSITE" id="PS50991"/>
    </source>
</evidence>
<dbReference type="Pfam" id="PF22617">
    <property type="entry name" value="HCS_D2"/>
    <property type="match status" value="1"/>
</dbReference>
<dbReference type="Gene3D" id="3.30.160.270">
    <property type="match status" value="1"/>
</dbReference>
<dbReference type="Proteomes" id="UP001150538">
    <property type="component" value="Unassembled WGS sequence"/>
</dbReference>
<name>A0A9W7ZVT3_9FUNG</name>
<dbReference type="SUPFAM" id="SSF110921">
    <property type="entry name" value="2-isopropylmalate synthase LeuA, allosteric (dimerisation) domain"/>
    <property type="match status" value="1"/>
</dbReference>
<dbReference type="PANTHER" id="PTHR10277:SF9">
    <property type="entry name" value="2-ISOPROPYLMALATE SYNTHASE 1, CHLOROPLASTIC-RELATED"/>
    <property type="match status" value="1"/>
</dbReference>